<dbReference type="CDD" id="cd09742">
    <property type="entry name" value="Csm6_III-A"/>
    <property type="match status" value="1"/>
</dbReference>
<dbReference type="Gene3D" id="1.10.196.30">
    <property type="match status" value="1"/>
</dbReference>
<dbReference type="InterPro" id="IPR013442">
    <property type="entry name" value="SSO1393-like"/>
</dbReference>
<sequence length="381" mass="43499">MYRFVVSTVGTSLLTNQIRQKADPKNWKELLDKTAHLTDEQIKQSSPEIIDILSELTSRAEEQLKSGNTLEIKEASAELNGIYSLYEDNVDNGKLDYHWLITTDTAQGQITAKIIQGFLNKKINCIEIYTPYELSVKNTSKFKPGIDDLIDWLSKKYKEAKKDGYDIYFNLVGGFKAIQGCMNTIGMFYADKIIYVFEGSSSSLITIPRLPITVDYERVKKHQVNLALLNAGASLSPSLTEKIEEALVAEIDGKITISNWGQLIWHQCKDKFLSSDLLDFPKIDYDDTFRKDYKSINDPQHRVKLQETLAKVSYQFEESNGDTRVLGKTVSYYAYQGAKDKEGIDHFYVGIQFRISCKVVNGRLKLRHYGTHDYVETKETN</sequence>
<accession>A0ABR8IXV2</accession>
<reference evidence="2 3" key="1">
    <citation type="journal article" date="2020" name="ISME J.">
        <title>Comparative genomics reveals insights into cyanobacterial evolution and habitat adaptation.</title>
        <authorList>
            <person name="Chen M.Y."/>
            <person name="Teng W.K."/>
            <person name="Zhao L."/>
            <person name="Hu C.X."/>
            <person name="Zhou Y.K."/>
            <person name="Han B.P."/>
            <person name="Song L.R."/>
            <person name="Shu W.S."/>
        </authorList>
    </citation>
    <scope>NUCLEOTIDE SEQUENCE [LARGE SCALE GENOMIC DNA]</scope>
    <source>
        <strain evidence="2 3">FACHB-362</strain>
    </source>
</reference>
<protein>
    <submittedName>
        <fullName evidence="2">CRISPR-associated protein</fullName>
    </submittedName>
</protein>
<evidence type="ECO:0000313" key="3">
    <source>
        <dbReference type="Proteomes" id="UP000660381"/>
    </source>
</evidence>
<name>A0ABR8IXV2_9NOST</name>
<proteinExistence type="predicted"/>
<comment type="caution">
    <text evidence="2">The sequence shown here is derived from an EMBL/GenBank/DDBJ whole genome shotgun (WGS) entry which is preliminary data.</text>
</comment>
<evidence type="ECO:0000259" key="1">
    <source>
        <dbReference type="Pfam" id="PF09651"/>
    </source>
</evidence>
<gene>
    <name evidence="2" type="ORF">H6G68_03900</name>
</gene>
<dbReference type="EMBL" id="JACJTQ010000003">
    <property type="protein sequence ID" value="MBD2690909.1"/>
    <property type="molecule type" value="Genomic_DNA"/>
</dbReference>
<dbReference type="NCBIfam" id="TIGR02619">
    <property type="entry name" value="putative CRISPR-associated protein, APE2256 family"/>
    <property type="match status" value="1"/>
</dbReference>
<keyword evidence="3" id="KW-1185">Reference proteome</keyword>
<dbReference type="Proteomes" id="UP000660381">
    <property type="component" value="Unassembled WGS sequence"/>
</dbReference>
<organism evidence="2 3">
    <name type="scientific">Anabaena catenula FACHB-362</name>
    <dbReference type="NCBI Taxonomy" id="2692877"/>
    <lineage>
        <taxon>Bacteria</taxon>
        <taxon>Bacillati</taxon>
        <taxon>Cyanobacteriota</taxon>
        <taxon>Cyanophyceae</taxon>
        <taxon>Nostocales</taxon>
        <taxon>Nostocaceae</taxon>
        <taxon>Anabaena</taxon>
    </lineage>
</organism>
<dbReference type="Pfam" id="PF09651">
    <property type="entry name" value="Cas_APE2256"/>
    <property type="match status" value="1"/>
</dbReference>
<evidence type="ECO:0000313" key="2">
    <source>
        <dbReference type="EMBL" id="MBD2690909.1"/>
    </source>
</evidence>
<dbReference type="RefSeq" id="WP_190905445.1">
    <property type="nucleotide sequence ID" value="NZ_JACJTQ010000003.1"/>
</dbReference>
<feature type="domain" description="CRISPR system ring nuclease SSO1393-like" evidence="1">
    <location>
        <begin position="73"/>
        <end position="210"/>
    </location>
</feature>
<dbReference type="Gene3D" id="3.40.50.10770">
    <property type="entry name" value="Hypothetical protein VC1899 like domain (Restriction endonuclease-like)"/>
    <property type="match status" value="1"/>
</dbReference>